<comment type="similarity">
    <text evidence="1">Belongs to the universal stress protein A family.</text>
</comment>
<dbReference type="SUPFAM" id="SSF52402">
    <property type="entry name" value="Adenine nucleotide alpha hydrolases-like"/>
    <property type="match status" value="2"/>
</dbReference>
<dbReference type="AlphaFoldDB" id="A0A543IUI1"/>
<dbReference type="PRINTS" id="PR01438">
    <property type="entry name" value="UNVRSLSTRESS"/>
</dbReference>
<organism evidence="3 4">
    <name type="scientific">Thermopolyspora flexuosa</name>
    <dbReference type="NCBI Taxonomy" id="103836"/>
    <lineage>
        <taxon>Bacteria</taxon>
        <taxon>Bacillati</taxon>
        <taxon>Actinomycetota</taxon>
        <taxon>Actinomycetes</taxon>
        <taxon>Streptosporangiales</taxon>
        <taxon>Streptosporangiaceae</taxon>
        <taxon>Thermopolyspora</taxon>
    </lineage>
</organism>
<gene>
    <name evidence="3" type="ORF">FHX40_0894</name>
</gene>
<dbReference type="InterPro" id="IPR006015">
    <property type="entry name" value="Universal_stress_UspA"/>
</dbReference>
<reference evidence="3 4" key="1">
    <citation type="submission" date="2019-06" db="EMBL/GenBank/DDBJ databases">
        <title>Sequencing the genomes of 1000 actinobacteria strains.</title>
        <authorList>
            <person name="Klenk H.-P."/>
        </authorList>
    </citation>
    <scope>NUCLEOTIDE SEQUENCE [LARGE SCALE GENOMIC DNA]</scope>
    <source>
        <strain evidence="3 4">DSM 43186</strain>
    </source>
</reference>
<dbReference type="PANTHER" id="PTHR46553">
    <property type="entry name" value="ADENINE NUCLEOTIDE ALPHA HYDROLASES-LIKE SUPERFAMILY PROTEIN"/>
    <property type="match status" value="1"/>
</dbReference>
<dbReference type="Pfam" id="PF00582">
    <property type="entry name" value="Usp"/>
    <property type="match status" value="2"/>
</dbReference>
<dbReference type="RefSeq" id="WP_142258429.1">
    <property type="nucleotide sequence ID" value="NZ_BMPV01000006.1"/>
</dbReference>
<evidence type="ECO:0000313" key="4">
    <source>
        <dbReference type="Proteomes" id="UP000319213"/>
    </source>
</evidence>
<feature type="domain" description="UspA" evidence="2">
    <location>
        <begin position="9"/>
        <end position="141"/>
    </location>
</feature>
<comment type="caution">
    <text evidence="3">The sequence shown here is derived from an EMBL/GenBank/DDBJ whole genome shotgun (WGS) entry which is preliminary data.</text>
</comment>
<evidence type="ECO:0000313" key="3">
    <source>
        <dbReference type="EMBL" id="TQM74228.1"/>
    </source>
</evidence>
<dbReference type="InterPro" id="IPR006016">
    <property type="entry name" value="UspA"/>
</dbReference>
<feature type="domain" description="UspA" evidence="2">
    <location>
        <begin position="155"/>
        <end position="293"/>
    </location>
</feature>
<name>A0A543IUI1_9ACTN</name>
<proteinExistence type="inferred from homology"/>
<sequence length="303" mass="32240">MARTDDTPPVVVGYDGSKAAQRALRWAVDEARRRWTSLVICHAWHWPYPARPSDPAILETFEVLARGVLDQGVRIATGLAPTLPVHPRLIAGGPSAALVSESHTARLVVVGNRGLGGFTDLHLGSAAVQVPAYSACPVVVVGRPEPGARTTSGLVVVGVDGSPAGEAAMGFAAEEAAIRDGRLHAVFCWWPPEAEVEAMEAAGPLDADAEALRRRAVTRFHETVAVWSEKYPDLRVETSVLDRPPRQALREAAEHAELLVVGARGLVETHGLPLGPVTQSMLHHAPCPVAVVPEPLAHRPASR</sequence>
<dbReference type="EMBL" id="VFPQ01000001">
    <property type="protein sequence ID" value="TQM74228.1"/>
    <property type="molecule type" value="Genomic_DNA"/>
</dbReference>
<keyword evidence="4" id="KW-1185">Reference proteome</keyword>
<dbReference type="Proteomes" id="UP000319213">
    <property type="component" value="Unassembled WGS sequence"/>
</dbReference>
<protein>
    <submittedName>
        <fullName evidence="3">Nucleotide-binding universal stress UspA family protein</fullName>
    </submittedName>
</protein>
<evidence type="ECO:0000259" key="2">
    <source>
        <dbReference type="Pfam" id="PF00582"/>
    </source>
</evidence>
<dbReference type="OrthoDB" id="9784123at2"/>
<accession>A0A543IUI1</accession>
<evidence type="ECO:0000256" key="1">
    <source>
        <dbReference type="ARBA" id="ARBA00008791"/>
    </source>
</evidence>
<dbReference type="PANTHER" id="PTHR46553:SF3">
    <property type="entry name" value="ADENINE NUCLEOTIDE ALPHA HYDROLASES-LIKE SUPERFAMILY PROTEIN"/>
    <property type="match status" value="1"/>
</dbReference>
<dbReference type="Gene3D" id="3.40.50.620">
    <property type="entry name" value="HUPs"/>
    <property type="match status" value="2"/>
</dbReference>
<dbReference type="InterPro" id="IPR014729">
    <property type="entry name" value="Rossmann-like_a/b/a_fold"/>
</dbReference>